<organism evidence="7 8">
    <name type="scientific">Herbiconiux oxytropis</name>
    <dbReference type="NCBI Taxonomy" id="2970915"/>
    <lineage>
        <taxon>Bacteria</taxon>
        <taxon>Bacillati</taxon>
        <taxon>Actinomycetota</taxon>
        <taxon>Actinomycetes</taxon>
        <taxon>Micrococcales</taxon>
        <taxon>Microbacteriaceae</taxon>
        <taxon>Herbiconiux</taxon>
    </lineage>
</organism>
<dbReference type="InterPro" id="IPR036318">
    <property type="entry name" value="FAD-bd_PCMH-like_sf"/>
</dbReference>
<name>A0AA42BVS7_9MICO</name>
<dbReference type="PANTHER" id="PTHR42973:SF39">
    <property type="entry name" value="FAD-BINDING PCMH-TYPE DOMAIN-CONTAINING PROTEIN"/>
    <property type="match status" value="1"/>
</dbReference>
<keyword evidence="4" id="KW-0274">FAD</keyword>
<dbReference type="PANTHER" id="PTHR42973">
    <property type="entry name" value="BINDING OXIDOREDUCTASE, PUTATIVE (AFU_ORTHOLOGUE AFUA_1G17690)-RELATED"/>
    <property type="match status" value="1"/>
</dbReference>
<protein>
    <submittedName>
        <fullName evidence="7">FAD-binding oxidoreductase</fullName>
    </submittedName>
</protein>
<gene>
    <name evidence="7" type="ORF">N1028_17460</name>
</gene>
<comment type="cofactor">
    <cofactor evidence="1">
        <name>FAD</name>
        <dbReference type="ChEBI" id="CHEBI:57692"/>
    </cofactor>
</comment>
<evidence type="ECO:0000256" key="2">
    <source>
        <dbReference type="ARBA" id="ARBA00005466"/>
    </source>
</evidence>
<sequence length="452" mass="47588">MIELLRGDPEFERAVVEGSFNALLPAERPEIVVRPRSETEAVAAVRAVAAAGQRIAVRSGGHSWVAASVRDGGVLIDLGALDGIGLDTERMTATVGPGVRGARLSAALEEAGLAFPVGHCGDPGVGGFLLGGGLGVNWGHWRPACFSIERMRVVTADGELRTASPTENPDLFWLARGSGPGFPGVVTEFELALRPLPPCIRVETLSYPLDRLGEVTRWLTDASQDLPTNVELSLVTAGSPDPAHPFVVGVAATVFAGSVAEADAALAPLHGAPAAHRGRPADPLAHTAPADVAFSALHEAVDATYPRGARYLADTFWTDLDLHDATAPLAALLERAPSKRSYVLAGMPANGAGAGLVTPGEAAYGMHDRTLLIVYTIWEDAADDAANRAWLDEVADALLPTATGHFLSEADLRHRPDRVPGSFAPADRARVEHLRGHYDPDHLFHGFPALVL</sequence>
<dbReference type="InterPro" id="IPR050416">
    <property type="entry name" value="FAD-linked_Oxidoreductase"/>
</dbReference>
<evidence type="ECO:0000256" key="3">
    <source>
        <dbReference type="ARBA" id="ARBA00022630"/>
    </source>
</evidence>
<evidence type="ECO:0000313" key="8">
    <source>
        <dbReference type="Proteomes" id="UP001165587"/>
    </source>
</evidence>
<dbReference type="AlphaFoldDB" id="A0AA42BVS7"/>
<dbReference type="InterPro" id="IPR016167">
    <property type="entry name" value="FAD-bd_PCMH_sub1"/>
</dbReference>
<keyword evidence="8" id="KW-1185">Reference proteome</keyword>
<dbReference type="EMBL" id="JANLCK010000013">
    <property type="protein sequence ID" value="MCS5727686.1"/>
    <property type="molecule type" value="Genomic_DNA"/>
</dbReference>
<dbReference type="InterPro" id="IPR016166">
    <property type="entry name" value="FAD-bd_PCMH"/>
</dbReference>
<proteinExistence type="inferred from homology"/>
<comment type="similarity">
    <text evidence="2">Belongs to the oxygen-dependent FAD-linked oxidoreductase family.</text>
</comment>
<evidence type="ECO:0000313" key="7">
    <source>
        <dbReference type="EMBL" id="MCS5727686.1"/>
    </source>
</evidence>
<reference evidence="7" key="1">
    <citation type="submission" date="2022-08" db="EMBL/GenBank/DDBJ databases">
        <authorList>
            <person name="Deng Y."/>
            <person name="Han X.-F."/>
            <person name="Zhang Y.-Q."/>
        </authorList>
    </citation>
    <scope>NUCLEOTIDE SEQUENCE</scope>
    <source>
        <strain evidence="7">CPCC 203407</strain>
    </source>
</reference>
<keyword evidence="5" id="KW-0560">Oxidoreductase</keyword>
<evidence type="ECO:0000256" key="1">
    <source>
        <dbReference type="ARBA" id="ARBA00001974"/>
    </source>
</evidence>
<keyword evidence="3" id="KW-0285">Flavoprotein</keyword>
<feature type="domain" description="FAD-binding PCMH-type" evidence="6">
    <location>
        <begin position="24"/>
        <end position="196"/>
    </location>
</feature>
<dbReference type="Gene3D" id="3.30.43.10">
    <property type="entry name" value="Uridine Diphospho-n-acetylenolpyruvylglucosamine Reductase, domain 2"/>
    <property type="match status" value="1"/>
</dbReference>
<dbReference type="Gene3D" id="3.40.462.20">
    <property type="match status" value="1"/>
</dbReference>
<dbReference type="Gene3D" id="3.30.465.10">
    <property type="match status" value="1"/>
</dbReference>
<dbReference type="GO" id="GO:0071949">
    <property type="term" value="F:FAD binding"/>
    <property type="evidence" value="ECO:0007669"/>
    <property type="project" value="InterPro"/>
</dbReference>
<dbReference type="InterPro" id="IPR016169">
    <property type="entry name" value="FAD-bd_PCMH_sub2"/>
</dbReference>
<dbReference type="PROSITE" id="PS51387">
    <property type="entry name" value="FAD_PCMH"/>
    <property type="match status" value="1"/>
</dbReference>
<accession>A0AA42BVS7</accession>
<evidence type="ECO:0000256" key="4">
    <source>
        <dbReference type="ARBA" id="ARBA00022827"/>
    </source>
</evidence>
<dbReference type="GO" id="GO:0016491">
    <property type="term" value="F:oxidoreductase activity"/>
    <property type="evidence" value="ECO:0007669"/>
    <property type="project" value="UniProtKB-KW"/>
</dbReference>
<dbReference type="RefSeq" id="WP_259530701.1">
    <property type="nucleotide sequence ID" value="NZ_JANLCK010000013.1"/>
</dbReference>
<dbReference type="Pfam" id="PF01565">
    <property type="entry name" value="FAD_binding_4"/>
    <property type="match status" value="1"/>
</dbReference>
<dbReference type="Proteomes" id="UP001165587">
    <property type="component" value="Unassembled WGS sequence"/>
</dbReference>
<comment type="caution">
    <text evidence="7">The sequence shown here is derived from an EMBL/GenBank/DDBJ whole genome shotgun (WGS) entry which is preliminary data.</text>
</comment>
<evidence type="ECO:0000256" key="5">
    <source>
        <dbReference type="ARBA" id="ARBA00023002"/>
    </source>
</evidence>
<evidence type="ECO:0000259" key="6">
    <source>
        <dbReference type="PROSITE" id="PS51387"/>
    </source>
</evidence>
<dbReference type="SUPFAM" id="SSF56176">
    <property type="entry name" value="FAD-binding/transporter-associated domain-like"/>
    <property type="match status" value="1"/>
</dbReference>
<dbReference type="InterPro" id="IPR006094">
    <property type="entry name" value="Oxid_FAD_bind_N"/>
</dbReference>